<reference evidence="1 2" key="1">
    <citation type="journal article" date="2022" name="Plant J.">
        <title>Chromosome-level genome of Camellia lanceoleosa provides a valuable resource for understanding genome evolution and self-incompatibility.</title>
        <authorList>
            <person name="Gong W."/>
            <person name="Xiao S."/>
            <person name="Wang L."/>
            <person name="Liao Z."/>
            <person name="Chang Y."/>
            <person name="Mo W."/>
            <person name="Hu G."/>
            <person name="Li W."/>
            <person name="Zhao G."/>
            <person name="Zhu H."/>
            <person name="Hu X."/>
            <person name="Ji K."/>
            <person name="Xiang X."/>
            <person name="Song Q."/>
            <person name="Yuan D."/>
            <person name="Jin S."/>
            <person name="Zhang L."/>
        </authorList>
    </citation>
    <scope>NUCLEOTIDE SEQUENCE [LARGE SCALE GENOMIC DNA]</scope>
    <source>
        <strain evidence="1">SQ_2022a</strain>
    </source>
</reference>
<gene>
    <name evidence="1" type="ORF">LOK49_LG08G01207</name>
</gene>
<comment type="caution">
    <text evidence="1">The sequence shown here is derived from an EMBL/GenBank/DDBJ whole genome shotgun (WGS) entry which is preliminary data.</text>
</comment>
<evidence type="ECO:0000313" key="2">
    <source>
        <dbReference type="Proteomes" id="UP001060215"/>
    </source>
</evidence>
<protein>
    <submittedName>
        <fullName evidence="1">Uncharacterized protein</fullName>
    </submittedName>
</protein>
<proteinExistence type="predicted"/>
<name>A0ACC0GRH6_9ERIC</name>
<dbReference type="Proteomes" id="UP001060215">
    <property type="component" value="Chromosome 9"/>
</dbReference>
<evidence type="ECO:0000313" key="1">
    <source>
        <dbReference type="EMBL" id="KAI8002111.1"/>
    </source>
</evidence>
<organism evidence="1 2">
    <name type="scientific">Camellia lanceoleosa</name>
    <dbReference type="NCBI Taxonomy" id="1840588"/>
    <lineage>
        <taxon>Eukaryota</taxon>
        <taxon>Viridiplantae</taxon>
        <taxon>Streptophyta</taxon>
        <taxon>Embryophyta</taxon>
        <taxon>Tracheophyta</taxon>
        <taxon>Spermatophyta</taxon>
        <taxon>Magnoliopsida</taxon>
        <taxon>eudicotyledons</taxon>
        <taxon>Gunneridae</taxon>
        <taxon>Pentapetalae</taxon>
        <taxon>asterids</taxon>
        <taxon>Ericales</taxon>
        <taxon>Theaceae</taxon>
        <taxon>Camellia</taxon>
    </lineage>
</organism>
<accession>A0ACC0GRH6</accession>
<sequence>MRKYLIFYSPAASIFAWLSVPDTSPAYPTTHPTLALAFDLSYGGTLHHDPPRNSPNTLGYPQFVWPDITT</sequence>
<keyword evidence="2" id="KW-1185">Reference proteome</keyword>
<dbReference type="EMBL" id="CM045766">
    <property type="protein sequence ID" value="KAI8002111.1"/>
    <property type="molecule type" value="Genomic_DNA"/>
</dbReference>